<dbReference type="EMBL" id="DS999644">
    <property type="protein sequence ID" value="EFE77649.2"/>
    <property type="molecule type" value="Genomic_DNA"/>
</dbReference>
<reference evidence="5" key="2">
    <citation type="submission" date="2008-12" db="EMBL/GenBank/DDBJ databases">
        <title>Annotation of Streptomyces roseosporus strain NRRL 15998.</title>
        <authorList>
            <consortium name="The Broad Institute Genome Sequencing Platform"/>
            <consortium name="Broad Institute Microbial Sequencing Center"/>
            <person name="Fischbach M."/>
            <person name="Ward D."/>
            <person name="Young S."/>
            <person name="Kodira C.D."/>
            <person name="Zeng Q."/>
            <person name="Koehrsen M."/>
            <person name="Godfrey P."/>
            <person name="Alvarado L."/>
            <person name="Berlin A.M."/>
            <person name="Borenstein D."/>
            <person name="Chen Z."/>
            <person name="Engels R."/>
            <person name="Freedman E."/>
            <person name="Gellesch M."/>
            <person name="Goldberg J."/>
            <person name="Griggs A."/>
            <person name="Gujja S."/>
            <person name="Heiman D.I."/>
            <person name="Hepburn T.A."/>
            <person name="Howarth C."/>
            <person name="Jen D."/>
            <person name="Larson L."/>
            <person name="Lewis B."/>
            <person name="Mehta T."/>
            <person name="Park D."/>
            <person name="Pearson M."/>
            <person name="Roberts A."/>
            <person name="Saif S."/>
            <person name="Shea T.D."/>
            <person name="Shenoy N."/>
            <person name="Sisk P."/>
            <person name="Stolte C."/>
            <person name="Sykes S.N."/>
            <person name="Walk T."/>
            <person name="White J."/>
            <person name="Yandava C."/>
            <person name="Straight P."/>
            <person name="Clardy J."/>
            <person name="Hung D."/>
            <person name="Kolter R."/>
            <person name="Mekalanos J."/>
            <person name="Walker S."/>
            <person name="Walsh C.T."/>
            <person name="Wieland B.L.C."/>
            <person name="Ilzarbe M."/>
            <person name="Galagan J."/>
            <person name="Nusbaum C."/>
            <person name="Birren B."/>
        </authorList>
    </citation>
    <scope>NUCLEOTIDE SEQUENCE [LARGE SCALE GENOMIC DNA]</scope>
    <source>
        <strain evidence="5">NRRL 15998</strain>
    </source>
</reference>
<feature type="compositionally biased region" description="Basic and acidic residues" evidence="1">
    <location>
        <begin position="231"/>
        <end position="281"/>
    </location>
</feature>
<accession>D6ANS1</accession>
<evidence type="ECO:0000313" key="4">
    <source>
        <dbReference type="EMBL" id="EFE77649.2"/>
    </source>
</evidence>
<feature type="region of interest" description="Disordered" evidence="1">
    <location>
        <begin position="71"/>
        <end position="117"/>
    </location>
</feature>
<feature type="compositionally biased region" description="Acidic residues" evidence="1">
    <location>
        <begin position="221"/>
        <end position="230"/>
    </location>
</feature>
<feature type="domain" description="PepSY" evidence="3">
    <location>
        <begin position="200"/>
        <end position="263"/>
    </location>
</feature>
<feature type="domain" description="PepSY" evidence="3">
    <location>
        <begin position="120"/>
        <end position="182"/>
    </location>
</feature>
<reference evidence="5" key="1">
    <citation type="submission" date="2008-10" db="EMBL/GenBank/DDBJ databases">
        <authorList>
            <person name="Molnar K."/>
        </authorList>
    </citation>
    <scope>NUCLEOTIDE SEQUENCE [LARGE SCALE GENOMIC DNA]</scope>
    <source>
        <strain evidence="5">NRRL 15998</strain>
    </source>
</reference>
<name>D6ANS1_STRFL</name>
<feature type="compositionally biased region" description="Basic and acidic residues" evidence="1">
    <location>
        <begin position="96"/>
        <end position="110"/>
    </location>
</feature>
<keyword evidence="2" id="KW-1133">Transmembrane helix</keyword>
<dbReference type="Proteomes" id="UP000003986">
    <property type="component" value="Unassembled WGS sequence"/>
</dbReference>
<gene>
    <name evidence="4" type="ORF">SSGG_05015</name>
</gene>
<keyword evidence="2" id="KW-0812">Transmembrane</keyword>
<evidence type="ECO:0000259" key="3">
    <source>
        <dbReference type="Pfam" id="PF03413"/>
    </source>
</evidence>
<dbReference type="Pfam" id="PF03413">
    <property type="entry name" value="PepSY"/>
    <property type="match status" value="2"/>
</dbReference>
<feature type="transmembrane region" description="Helical" evidence="2">
    <location>
        <begin position="47"/>
        <end position="69"/>
    </location>
</feature>
<sequence>MRTASQTPPEEAFRWLQAAFSIGSAVWNPSTSTAQQLSGRNLMKRNVTIAAITAAVLIGGTTAATVAFADSDGDRDRTSTRSASSVSLADDDRDDRDDRTDDASDDRSDDGAPAAAKSARISLDQAVAAALKSVPGTVTEAELDRDDDDHDGRAVWELDVRGSGKKWHDVTVDAGNGKVLKTRDDDNDDRDDHAPRSSAVTLNEAAAAALKTAPGTVTSIDLDDDDDDDDNGRRGEVLRWDVDIAGKDGKQHELRVDAKTGKVTVDRDDDGDHDRDDRADDRDDDRDDRDGGDDD</sequence>
<dbReference type="InterPro" id="IPR025711">
    <property type="entry name" value="PepSY"/>
</dbReference>
<feature type="compositionally biased region" description="Acidic residues" evidence="1">
    <location>
        <begin position="282"/>
        <end position="295"/>
    </location>
</feature>
<keyword evidence="2" id="KW-0472">Membrane</keyword>
<feature type="region of interest" description="Disordered" evidence="1">
    <location>
        <begin position="175"/>
        <end position="295"/>
    </location>
</feature>
<dbReference type="Gene3D" id="3.10.450.40">
    <property type="match status" value="2"/>
</dbReference>
<dbReference type="AlphaFoldDB" id="D6ANS1"/>
<evidence type="ECO:0000313" key="5">
    <source>
        <dbReference type="Proteomes" id="UP000003986"/>
    </source>
</evidence>
<protein>
    <submittedName>
        <fullName evidence="4">Predicted protein</fullName>
    </submittedName>
</protein>
<proteinExistence type="predicted"/>
<evidence type="ECO:0000256" key="2">
    <source>
        <dbReference type="SAM" id="Phobius"/>
    </source>
</evidence>
<organism evidence="4 5">
    <name type="scientific">Streptomyces filamentosus NRRL 15998</name>
    <dbReference type="NCBI Taxonomy" id="457431"/>
    <lineage>
        <taxon>Bacteria</taxon>
        <taxon>Bacillati</taxon>
        <taxon>Actinomycetota</taxon>
        <taxon>Actinomycetes</taxon>
        <taxon>Kitasatosporales</taxon>
        <taxon>Streptomycetaceae</taxon>
        <taxon>Streptomyces</taxon>
    </lineage>
</organism>
<evidence type="ECO:0000256" key="1">
    <source>
        <dbReference type="SAM" id="MobiDB-lite"/>
    </source>
</evidence>